<evidence type="ECO:0000313" key="1">
    <source>
        <dbReference type="EMBL" id="ONK56323.1"/>
    </source>
</evidence>
<dbReference type="Proteomes" id="UP000243459">
    <property type="component" value="Chromosome 10"/>
</dbReference>
<proteinExistence type="predicted"/>
<protein>
    <submittedName>
        <fullName evidence="1">Uncharacterized protein</fullName>
    </submittedName>
</protein>
<dbReference type="AlphaFoldDB" id="A0A5P1E2Z0"/>
<keyword evidence="2" id="KW-1185">Reference proteome</keyword>
<evidence type="ECO:0000313" key="2">
    <source>
        <dbReference type="Proteomes" id="UP000243459"/>
    </source>
</evidence>
<name>A0A5P1E2Z0_ASPOF</name>
<organism evidence="1 2">
    <name type="scientific">Asparagus officinalis</name>
    <name type="common">Garden asparagus</name>
    <dbReference type="NCBI Taxonomy" id="4686"/>
    <lineage>
        <taxon>Eukaryota</taxon>
        <taxon>Viridiplantae</taxon>
        <taxon>Streptophyta</taxon>
        <taxon>Embryophyta</taxon>
        <taxon>Tracheophyta</taxon>
        <taxon>Spermatophyta</taxon>
        <taxon>Magnoliopsida</taxon>
        <taxon>Liliopsida</taxon>
        <taxon>Asparagales</taxon>
        <taxon>Asparagaceae</taxon>
        <taxon>Asparagoideae</taxon>
        <taxon>Asparagus</taxon>
    </lineage>
</organism>
<reference evidence="2" key="1">
    <citation type="journal article" date="2017" name="Nat. Commun.">
        <title>The asparagus genome sheds light on the origin and evolution of a young Y chromosome.</title>
        <authorList>
            <person name="Harkess A."/>
            <person name="Zhou J."/>
            <person name="Xu C."/>
            <person name="Bowers J.E."/>
            <person name="Van der Hulst R."/>
            <person name="Ayyampalayam S."/>
            <person name="Mercati F."/>
            <person name="Riccardi P."/>
            <person name="McKain M.R."/>
            <person name="Kakrana A."/>
            <person name="Tang H."/>
            <person name="Ray J."/>
            <person name="Groenendijk J."/>
            <person name="Arikit S."/>
            <person name="Mathioni S.M."/>
            <person name="Nakano M."/>
            <person name="Shan H."/>
            <person name="Telgmann-Rauber A."/>
            <person name="Kanno A."/>
            <person name="Yue Z."/>
            <person name="Chen H."/>
            <person name="Li W."/>
            <person name="Chen Y."/>
            <person name="Xu X."/>
            <person name="Zhang Y."/>
            <person name="Luo S."/>
            <person name="Chen H."/>
            <person name="Gao J."/>
            <person name="Mao Z."/>
            <person name="Pires J.C."/>
            <person name="Luo M."/>
            <person name="Kudrna D."/>
            <person name="Wing R.A."/>
            <person name="Meyers B.C."/>
            <person name="Yi K."/>
            <person name="Kong H."/>
            <person name="Lavrijsen P."/>
            <person name="Sunseri F."/>
            <person name="Falavigna A."/>
            <person name="Ye Y."/>
            <person name="Leebens-Mack J.H."/>
            <person name="Chen G."/>
        </authorList>
    </citation>
    <scope>NUCLEOTIDE SEQUENCE [LARGE SCALE GENOMIC DNA]</scope>
    <source>
        <strain evidence="2">cv. DH0086</strain>
    </source>
</reference>
<accession>A0A5P1E2Z0</accession>
<gene>
    <name evidence="1" type="ORF">A4U43_C10F6830</name>
</gene>
<dbReference type="EMBL" id="CM007390">
    <property type="protein sequence ID" value="ONK56323.1"/>
    <property type="molecule type" value="Genomic_DNA"/>
</dbReference>
<dbReference type="Gramene" id="ONK56323">
    <property type="protein sequence ID" value="ONK56323"/>
    <property type="gene ID" value="A4U43_C10F6830"/>
</dbReference>
<sequence length="125" mass="13437">MGRIEGGDLGEKEIDEGLETKGGILGFFEERARERGRAEVKMRGIAPWLAEKAIEPEGLESESFLVRVCDAVRLPQTVVLLSSVEDGEPSVLFAWSGAVSGSTEIVDCRVACDGRSQLRGPLGFG</sequence>